<evidence type="ECO:0000313" key="3">
    <source>
        <dbReference type="EMBL" id="HJA78878.1"/>
    </source>
</evidence>
<protein>
    <recommendedName>
        <fullName evidence="5">Lipoprotein</fullName>
    </recommendedName>
</protein>
<feature type="chain" id="PRO_5038920028" description="Lipoprotein" evidence="2">
    <location>
        <begin position="21"/>
        <end position="457"/>
    </location>
</feature>
<reference evidence="3" key="1">
    <citation type="journal article" date="2021" name="PeerJ">
        <title>Extensive microbial diversity within the chicken gut microbiome revealed by metagenomics and culture.</title>
        <authorList>
            <person name="Gilroy R."/>
            <person name="Ravi A."/>
            <person name="Getino M."/>
            <person name="Pursley I."/>
            <person name="Horton D.L."/>
            <person name="Alikhan N.F."/>
            <person name="Baker D."/>
            <person name="Gharbi K."/>
            <person name="Hall N."/>
            <person name="Watson M."/>
            <person name="Adriaenssens E.M."/>
            <person name="Foster-Nyarko E."/>
            <person name="Jarju S."/>
            <person name="Secka A."/>
            <person name="Antonio M."/>
            <person name="Oren A."/>
            <person name="Chaudhuri R.R."/>
            <person name="La Ragione R."/>
            <person name="Hildebrand F."/>
            <person name="Pallen M.J."/>
        </authorList>
    </citation>
    <scope>NUCLEOTIDE SEQUENCE</scope>
    <source>
        <strain evidence="3">5032</strain>
    </source>
</reference>
<evidence type="ECO:0000256" key="2">
    <source>
        <dbReference type="SAM" id="SignalP"/>
    </source>
</evidence>
<evidence type="ECO:0008006" key="5">
    <source>
        <dbReference type="Google" id="ProtNLM"/>
    </source>
</evidence>
<evidence type="ECO:0000313" key="4">
    <source>
        <dbReference type="Proteomes" id="UP000823821"/>
    </source>
</evidence>
<feature type="compositionally biased region" description="Polar residues" evidence="1">
    <location>
        <begin position="322"/>
        <end position="335"/>
    </location>
</feature>
<reference evidence="3" key="2">
    <citation type="submission" date="2021-04" db="EMBL/GenBank/DDBJ databases">
        <authorList>
            <person name="Gilroy R."/>
        </authorList>
    </citation>
    <scope>NUCLEOTIDE SEQUENCE</scope>
    <source>
        <strain evidence="3">5032</strain>
    </source>
</reference>
<sequence>MKKTSLLCCTVLAGSLALSACSSYQPTKNVWKTTKDMWYTYVSVPATVDYSEKGDLSPRARALSTCMMGIDVELSRFERTMMNADRAPTREWMEKLFADYPWLSGFAGIKYDGTLLGQEPGPSLKELDFIPLLYEDKKQNSRALRGHVQQSPLGPEVMLAAPLYDGMDFLGVVAAYFDMRALSKFSSSPEDLVILSPTALLWPGKFDFAATPLAGVDWETVVRKSTSGTCTNERGSFYYQIRFLGNLPLVFAVVESGTFPEGNGDVNQGTPFFPQITEKLPPPPQPERKKREEDTTPASPQFGVSEESLDPLSAADAEIRATQQPHDIQPGSPQSVLRPGQPASAPRSGVQERQLEGDNVQVRRPQRRRLHIPDEALEIPDAPKPEPRPQIQMPSPFGPRAAQPAAEADAAPADESAPAATETPKADSGADSAAPAATETRPATLPGGRPSPFGPRN</sequence>
<dbReference type="AlphaFoldDB" id="A0A9D2HND5"/>
<evidence type="ECO:0000256" key="1">
    <source>
        <dbReference type="SAM" id="MobiDB-lite"/>
    </source>
</evidence>
<dbReference type="PROSITE" id="PS51257">
    <property type="entry name" value="PROKAR_LIPOPROTEIN"/>
    <property type="match status" value="1"/>
</dbReference>
<feature type="signal peptide" evidence="2">
    <location>
        <begin position="1"/>
        <end position="20"/>
    </location>
</feature>
<feature type="region of interest" description="Disordered" evidence="1">
    <location>
        <begin position="322"/>
        <end position="457"/>
    </location>
</feature>
<feature type="region of interest" description="Disordered" evidence="1">
    <location>
        <begin position="261"/>
        <end position="308"/>
    </location>
</feature>
<accession>A0A9D2HND5</accession>
<gene>
    <name evidence="3" type="ORF">H9784_04815</name>
</gene>
<comment type="caution">
    <text evidence="3">The sequence shown here is derived from an EMBL/GenBank/DDBJ whole genome shotgun (WGS) entry which is preliminary data.</text>
</comment>
<organism evidence="3 4">
    <name type="scientific">Candidatus Desulfovibrio intestinavium</name>
    <dbReference type="NCBI Taxonomy" id="2838534"/>
    <lineage>
        <taxon>Bacteria</taxon>
        <taxon>Pseudomonadati</taxon>
        <taxon>Thermodesulfobacteriota</taxon>
        <taxon>Desulfovibrionia</taxon>
        <taxon>Desulfovibrionales</taxon>
        <taxon>Desulfovibrionaceae</taxon>
        <taxon>Desulfovibrio</taxon>
    </lineage>
</organism>
<proteinExistence type="predicted"/>
<name>A0A9D2HND5_9BACT</name>
<dbReference type="Proteomes" id="UP000823821">
    <property type="component" value="Unassembled WGS sequence"/>
</dbReference>
<feature type="compositionally biased region" description="Low complexity" evidence="1">
    <location>
        <begin position="401"/>
        <end position="446"/>
    </location>
</feature>
<keyword evidence="2" id="KW-0732">Signal</keyword>
<dbReference type="EMBL" id="DWZD01000032">
    <property type="protein sequence ID" value="HJA78878.1"/>
    <property type="molecule type" value="Genomic_DNA"/>
</dbReference>